<dbReference type="PRINTS" id="PR00033">
    <property type="entry name" value="HTHASNC"/>
</dbReference>
<dbReference type="PANTHER" id="PTHR43537">
    <property type="entry name" value="TRANSCRIPTIONAL REGULATOR, GNTR FAMILY"/>
    <property type="match status" value="1"/>
</dbReference>
<dbReference type="GO" id="GO:0003700">
    <property type="term" value="F:DNA-binding transcription factor activity"/>
    <property type="evidence" value="ECO:0007669"/>
    <property type="project" value="InterPro"/>
</dbReference>
<evidence type="ECO:0000313" key="5">
    <source>
        <dbReference type="EMBL" id="PMN94256.1"/>
    </source>
</evidence>
<dbReference type="SMART" id="SM00345">
    <property type="entry name" value="HTH_GNTR"/>
    <property type="match status" value="1"/>
</dbReference>
<evidence type="ECO:0000259" key="4">
    <source>
        <dbReference type="PROSITE" id="PS50949"/>
    </source>
</evidence>
<dbReference type="PRINTS" id="PR00598">
    <property type="entry name" value="HTHMARR"/>
</dbReference>
<dbReference type="SMART" id="SM00895">
    <property type="entry name" value="FCD"/>
    <property type="match status" value="1"/>
</dbReference>
<keyword evidence="2" id="KW-0238">DNA-binding</keyword>
<gene>
    <name evidence="5" type="ORF">BCT23_10425</name>
</gene>
<reference evidence="6" key="1">
    <citation type="submission" date="2016-07" db="EMBL/GenBank/DDBJ databases">
        <title>Nontailed viruses are major unrecognized killers of bacteria in the ocean.</title>
        <authorList>
            <person name="Kauffman K."/>
            <person name="Hussain F."/>
            <person name="Yang J."/>
            <person name="Arevalo P."/>
            <person name="Brown J."/>
            <person name="Cutler M."/>
            <person name="Kelly L."/>
            <person name="Polz M.F."/>
        </authorList>
    </citation>
    <scope>NUCLEOTIDE SEQUENCE [LARGE SCALE GENOMIC DNA]</scope>
    <source>
        <strain evidence="6">10N.261.45.A10</strain>
    </source>
</reference>
<dbReference type="Gene3D" id="1.20.120.530">
    <property type="entry name" value="GntR ligand-binding domain-like"/>
    <property type="match status" value="1"/>
</dbReference>
<dbReference type="RefSeq" id="WP_102318625.1">
    <property type="nucleotide sequence ID" value="NZ_JBFRLP010000050.1"/>
</dbReference>
<evidence type="ECO:0000256" key="3">
    <source>
        <dbReference type="ARBA" id="ARBA00023163"/>
    </source>
</evidence>
<dbReference type="STRING" id="1190603.A1OO_10105"/>
<sequence length="253" mass="28977">MRRSVNKMCRHDEGCRLKDVTKSEGITEWLIEAIVLGKFASGMKISEPELSRELGVSRGPLREAMMRLESMGLVERVPHVGARVVTISAAQLAEIYAVREALEGMAIRQACANITQTEIESLRQLLKRHQQHIDHVDGATYFHQQGDFDFHYLIIQASRNKKLISLLCDELYHLVRMYRTQSTRTESRPENALNEHVQLLNALEERDAELAEMLMRRHIRRSGLLAAKRLEAEHANRRFKESVVNHSTKGKAS</sequence>
<dbReference type="InterPro" id="IPR036390">
    <property type="entry name" value="WH_DNA-bd_sf"/>
</dbReference>
<dbReference type="PANTHER" id="PTHR43537:SF49">
    <property type="entry name" value="TRANSCRIPTIONAL REGULATORY PROTEIN"/>
    <property type="match status" value="1"/>
</dbReference>
<dbReference type="Proteomes" id="UP000235387">
    <property type="component" value="Unassembled WGS sequence"/>
</dbReference>
<name>A0A2N7LFL4_9GAMM</name>
<keyword evidence="3" id="KW-0804">Transcription</keyword>
<evidence type="ECO:0000313" key="6">
    <source>
        <dbReference type="Proteomes" id="UP000235387"/>
    </source>
</evidence>
<evidence type="ECO:0000256" key="2">
    <source>
        <dbReference type="ARBA" id="ARBA00023125"/>
    </source>
</evidence>
<dbReference type="InterPro" id="IPR000524">
    <property type="entry name" value="Tscrpt_reg_HTH_GntR"/>
</dbReference>
<dbReference type="CDD" id="cd07377">
    <property type="entry name" value="WHTH_GntR"/>
    <property type="match status" value="1"/>
</dbReference>
<dbReference type="InterPro" id="IPR008920">
    <property type="entry name" value="TF_FadR/GntR_C"/>
</dbReference>
<dbReference type="SUPFAM" id="SSF46785">
    <property type="entry name" value="Winged helix' DNA-binding domain"/>
    <property type="match status" value="1"/>
</dbReference>
<keyword evidence="1" id="KW-0805">Transcription regulation</keyword>
<evidence type="ECO:0000256" key="1">
    <source>
        <dbReference type="ARBA" id="ARBA00023015"/>
    </source>
</evidence>
<dbReference type="PROSITE" id="PS50949">
    <property type="entry name" value="HTH_GNTR"/>
    <property type="match status" value="1"/>
</dbReference>
<dbReference type="SUPFAM" id="SSF48008">
    <property type="entry name" value="GntR ligand-binding domain-like"/>
    <property type="match status" value="1"/>
</dbReference>
<dbReference type="InterPro" id="IPR000835">
    <property type="entry name" value="HTH_MarR-typ"/>
</dbReference>
<accession>A0A2N7LFL4</accession>
<proteinExistence type="predicted"/>
<feature type="domain" description="HTH gntR-type" evidence="4">
    <location>
        <begin position="20"/>
        <end position="87"/>
    </location>
</feature>
<comment type="caution">
    <text evidence="5">The sequence shown here is derived from an EMBL/GenBank/DDBJ whole genome shotgun (WGS) entry which is preliminary data.</text>
</comment>
<dbReference type="Pfam" id="PF00392">
    <property type="entry name" value="GntR"/>
    <property type="match status" value="1"/>
</dbReference>
<dbReference type="InterPro" id="IPR036388">
    <property type="entry name" value="WH-like_DNA-bd_sf"/>
</dbReference>
<dbReference type="EMBL" id="MDAL01000008">
    <property type="protein sequence ID" value="PMN94256.1"/>
    <property type="molecule type" value="Genomic_DNA"/>
</dbReference>
<dbReference type="PRINTS" id="PR00035">
    <property type="entry name" value="HTHGNTR"/>
</dbReference>
<dbReference type="AlphaFoldDB" id="A0A2N7LFL4"/>
<dbReference type="Gene3D" id="1.10.10.10">
    <property type="entry name" value="Winged helix-like DNA-binding domain superfamily/Winged helix DNA-binding domain"/>
    <property type="match status" value="1"/>
</dbReference>
<organism evidence="5 6">
    <name type="scientific">Enterovibrio norvegicus</name>
    <dbReference type="NCBI Taxonomy" id="188144"/>
    <lineage>
        <taxon>Bacteria</taxon>
        <taxon>Pseudomonadati</taxon>
        <taxon>Pseudomonadota</taxon>
        <taxon>Gammaproteobacteria</taxon>
        <taxon>Vibrionales</taxon>
        <taxon>Vibrionaceae</taxon>
        <taxon>Enterovibrio</taxon>
    </lineage>
</organism>
<dbReference type="InterPro" id="IPR011711">
    <property type="entry name" value="GntR_C"/>
</dbReference>
<dbReference type="Pfam" id="PF07729">
    <property type="entry name" value="FCD"/>
    <property type="match status" value="1"/>
</dbReference>
<dbReference type="InterPro" id="IPR000485">
    <property type="entry name" value="AsnC-type_HTH_dom"/>
</dbReference>
<dbReference type="GO" id="GO:0043565">
    <property type="term" value="F:sequence-specific DNA binding"/>
    <property type="evidence" value="ECO:0007669"/>
    <property type="project" value="InterPro"/>
</dbReference>
<protein>
    <submittedName>
        <fullName evidence="5">GntR family transcriptional regulator</fullName>
    </submittedName>
</protein>